<reference evidence="1 2" key="1">
    <citation type="submission" date="2016-10" db="EMBL/GenBank/DDBJ databases">
        <authorList>
            <person name="de Groot N.N."/>
        </authorList>
    </citation>
    <scope>NUCLEOTIDE SEQUENCE [LARGE SCALE GENOMIC DNA]</scope>
    <source>
        <strain evidence="1 2">DSM 797</strain>
    </source>
</reference>
<keyword evidence="2" id="KW-1185">Reference proteome</keyword>
<protein>
    <submittedName>
        <fullName evidence="1">Uncharacterized protein</fullName>
    </submittedName>
</protein>
<dbReference type="EMBL" id="FNGW01000004">
    <property type="protein sequence ID" value="SDL99602.1"/>
    <property type="molecule type" value="Genomic_DNA"/>
</dbReference>
<gene>
    <name evidence="1" type="ORF">SAMN04515677_104415</name>
</gene>
<evidence type="ECO:0000313" key="2">
    <source>
        <dbReference type="Proteomes" id="UP000199068"/>
    </source>
</evidence>
<sequence length="109" mass="13004">MLFRVFEYSKNQHEAKLIFEHIISEIQNSIISKEYKKIEPYWKVEGIHIVEVLIKLDKSFNKNQHEEFLRSISDKWISYGDPVNEIIASETTEGCNYIKKDVSMINIFY</sequence>
<organism evidence="1 2">
    <name type="scientific">Romboutsia lituseburensis DSM 797</name>
    <dbReference type="NCBI Taxonomy" id="1121325"/>
    <lineage>
        <taxon>Bacteria</taxon>
        <taxon>Bacillati</taxon>
        <taxon>Bacillota</taxon>
        <taxon>Clostridia</taxon>
        <taxon>Peptostreptococcales</taxon>
        <taxon>Peptostreptococcaceae</taxon>
        <taxon>Romboutsia</taxon>
    </lineage>
</organism>
<dbReference type="STRING" id="1121325.SAMN04515677_104415"/>
<evidence type="ECO:0000313" key="1">
    <source>
        <dbReference type="EMBL" id="SDL99602.1"/>
    </source>
</evidence>
<dbReference type="AlphaFoldDB" id="A0A1G9PL69"/>
<accession>A0A1G9PL69</accession>
<proteinExistence type="predicted"/>
<dbReference type="RefSeq" id="WP_092725852.1">
    <property type="nucleotide sequence ID" value="NZ_FNGW01000004.1"/>
</dbReference>
<name>A0A1G9PL69_9FIRM</name>
<dbReference type="Proteomes" id="UP000199068">
    <property type="component" value="Unassembled WGS sequence"/>
</dbReference>